<evidence type="ECO:0000313" key="2">
    <source>
        <dbReference type="Proteomes" id="UP001151760"/>
    </source>
</evidence>
<dbReference type="Proteomes" id="UP001151760">
    <property type="component" value="Unassembled WGS sequence"/>
</dbReference>
<dbReference type="EMBL" id="BQNB010009724">
    <property type="protein sequence ID" value="GJS67521.1"/>
    <property type="molecule type" value="Genomic_DNA"/>
</dbReference>
<reference evidence="1" key="2">
    <citation type="submission" date="2022-01" db="EMBL/GenBank/DDBJ databases">
        <authorList>
            <person name="Yamashiro T."/>
            <person name="Shiraishi A."/>
            <person name="Satake H."/>
            <person name="Nakayama K."/>
        </authorList>
    </citation>
    <scope>NUCLEOTIDE SEQUENCE</scope>
</reference>
<comment type="caution">
    <text evidence="1">The sequence shown here is derived from an EMBL/GenBank/DDBJ whole genome shotgun (WGS) entry which is preliminary data.</text>
</comment>
<organism evidence="1 2">
    <name type="scientific">Tanacetum coccineum</name>
    <dbReference type="NCBI Taxonomy" id="301880"/>
    <lineage>
        <taxon>Eukaryota</taxon>
        <taxon>Viridiplantae</taxon>
        <taxon>Streptophyta</taxon>
        <taxon>Embryophyta</taxon>
        <taxon>Tracheophyta</taxon>
        <taxon>Spermatophyta</taxon>
        <taxon>Magnoliopsida</taxon>
        <taxon>eudicotyledons</taxon>
        <taxon>Gunneridae</taxon>
        <taxon>Pentapetalae</taxon>
        <taxon>asterids</taxon>
        <taxon>campanulids</taxon>
        <taxon>Asterales</taxon>
        <taxon>Asteraceae</taxon>
        <taxon>Asteroideae</taxon>
        <taxon>Anthemideae</taxon>
        <taxon>Anthemidinae</taxon>
        <taxon>Tanacetum</taxon>
    </lineage>
</organism>
<gene>
    <name evidence="1" type="ORF">Tco_0682085</name>
</gene>
<accession>A0ABQ4XR24</accession>
<evidence type="ECO:0000313" key="1">
    <source>
        <dbReference type="EMBL" id="GJS67521.1"/>
    </source>
</evidence>
<keyword evidence="2" id="KW-1185">Reference proteome</keyword>
<protein>
    <recommendedName>
        <fullName evidence="3">Secreted protein</fullName>
    </recommendedName>
</protein>
<name>A0ABQ4XR24_9ASTR</name>
<reference evidence="1" key="1">
    <citation type="journal article" date="2022" name="Int. J. Mol. Sci.">
        <title>Draft Genome of Tanacetum Coccineum: Genomic Comparison of Closely Related Tanacetum-Family Plants.</title>
        <authorList>
            <person name="Yamashiro T."/>
            <person name="Shiraishi A."/>
            <person name="Nakayama K."/>
            <person name="Satake H."/>
        </authorList>
    </citation>
    <scope>NUCLEOTIDE SEQUENCE</scope>
</reference>
<evidence type="ECO:0008006" key="3">
    <source>
        <dbReference type="Google" id="ProtNLM"/>
    </source>
</evidence>
<proteinExistence type="predicted"/>
<sequence>MSVCGCETLLNVSMVVAIDFCVHVKNSYVQQPDASSGRPACISQRNEIRPRMDICIVQPKVWGSLQRTPRSGHETSD</sequence>